<evidence type="ECO:0000256" key="9">
    <source>
        <dbReference type="SAM" id="Phobius"/>
    </source>
</evidence>
<gene>
    <name evidence="11" type="ORF">DQG23_20790</name>
</gene>
<dbReference type="OrthoDB" id="199946at2"/>
<dbReference type="GO" id="GO:0046983">
    <property type="term" value="F:protein dimerization activity"/>
    <property type="evidence" value="ECO:0007669"/>
    <property type="project" value="InterPro"/>
</dbReference>
<dbReference type="Gene3D" id="1.20.5.1930">
    <property type="match status" value="1"/>
</dbReference>
<dbReference type="SUPFAM" id="SSF55874">
    <property type="entry name" value="ATPase domain of HSP90 chaperone/DNA topoisomerase II/histidine kinase"/>
    <property type="match status" value="1"/>
</dbReference>
<comment type="caution">
    <text evidence="11">The sequence shown here is derived from an EMBL/GenBank/DDBJ whole genome shotgun (WGS) entry which is preliminary data.</text>
</comment>
<dbReference type="PANTHER" id="PTHR24421">
    <property type="entry name" value="NITRATE/NITRITE SENSOR PROTEIN NARX-RELATED"/>
    <property type="match status" value="1"/>
</dbReference>
<keyword evidence="9" id="KW-0472">Membrane</keyword>
<feature type="transmembrane region" description="Helical" evidence="9">
    <location>
        <begin position="104"/>
        <end position="137"/>
    </location>
</feature>
<accession>A0A329MHU8</accession>
<evidence type="ECO:0000256" key="8">
    <source>
        <dbReference type="ARBA" id="ARBA00023012"/>
    </source>
</evidence>
<evidence type="ECO:0000256" key="1">
    <source>
        <dbReference type="ARBA" id="ARBA00000085"/>
    </source>
</evidence>
<proteinExistence type="predicted"/>
<dbReference type="EMBL" id="QMFB01000012">
    <property type="protein sequence ID" value="RAV19435.1"/>
    <property type="molecule type" value="Genomic_DNA"/>
</dbReference>
<feature type="transmembrane region" description="Helical" evidence="9">
    <location>
        <begin position="12"/>
        <end position="28"/>
    </location>
</feature>
<protein>
    <recommendedName>
        <fullName evidence="2">histidine kinase</fullName>
        <ecNumber evidence="2">2.7.13.3</ecNumber>
    </recommendedName>
</protein>
<dbReference type="InterPro" id="IPR036890">
    <property type="entry name" value="HATPase_C_sf"/>
</dbReference>
<dbReference type="InterPro" id="IPR011712">
    <property type="entry name" value="Sig_transdc_His_kin_sub3_dim/P"/>
</dbReference>
<sequence>MRDATEVQELWSIGYKAALLLFAVRPFVTSDSSLTPWVVFYLLLYLSSNLLFYIIKKESVRPAAAALIIAIVFSVALQDYPLFFILLPVHVYELSSMFAGKKGIAAFLLMLIPLIFVPPQLLPLYMLIALVTLMYFSMFERFGGKLREQSAGLDRMRNDLDRLQTRLRENDEFLRQTEYTHKLEERNRLSQNIHDNIGHAMTGALIQMEAAKRLIRTDPGKSASLLDNAIHISKEGIESIRSDLKRMKPATEQLGINRMKLFIDEFSAKHAVKTILTHEGNIDSITPIQWKIIMENGREALTNMLKYSGAASVSIRIQVLNTLIKFEVSDNGKGTQKLIKGLGIIGMEERAASVNGKVVVDGSHGFSVTTLLPYGEK</sequence>
<dbReference type="CDD" id="cd16917">
    <property type="entry name" value="HATPase_UhpB-NarQ-NarX-like"/>
    <property type="match status" value="1"/>
</dbReference>
<dbReference type="GO" id="GO:0016020">
    <property type="term" value="C:membrane"/>
    <property type="evidence" value="ECO:0007669"/>
    <property type="project" value="InterPro"/>
</dbReference>
<dbReference type="RefSeq" id="WP_113032795.1">
    <property type="nucleotide sequence ID" value="NZ_QMFB01000012.1"/>
</dbReference>
<evidence type="ECO:0000313" key="11">
    <source>
        <dbReference type="EMBL" id="RAV19435.1"/>
    </source>
</evidence>
<dbReference type="GO" id="GO:0000155">
    <property type="term" value="F:phosphorelay sensor kinase activity"/>
    <property type="evidence" value="ECO:0007669"/>
    <property type="project" value="InterPro"/>
</dbReference>
<dbReference type="Proteomes" id="UP000250369">
    <property type="component" value="Unassembled WGS sequence"/>
</dbReference>
<keyword evidence="6 11" id="KW-0418">Kinase</keyword>
<dbReference type="GO" id="GO:0005524">
    <property type="term" value="F:ATP binding"/>
    <property type="evidence" value="ECO:0007669"/>
    <property type="project" value="UniProtKB-KW"/>
</dbReference>
<keyword evidence="3" id="KW-0597">Phosphoprotein</keyword>
<dbReference type="AlphaFoldDB" id="A0A329MHU8"/>
<evidence type="ECO:0000256" key="2">
    <source>
        <dbReference type="ARBA" id="ARBA00012438"/>
    </source>
</evidence>
<reference evidence="11 12" key="1">
    <citation type="journal article" date="2009" name="Int. J. Syst. Evol. Microbiol.">
        <title>Paenibacillus contaminans sp. nov., isolated from a contaminated laboratory plate.</title>
        <authorList>
            <person name="Chou J.H."/>
            <person name="Lee J.H."/>
            <person name="Lin M.C."/>
            <person name="Chang P.S."/>
            <person name="Arun A.B."/>
            <person name="Young C.C."/>
            <person name="Chen W.M."/>
        </authorList>
    </citation>
    <scope>NUCLEOTIDE SEQUENCE [LARGE SCALE GENOMIC DNA]</scope>
    <source>
        <strain evidence="11 12">CKOBP-6</strain>
    </source>
</reference>
<evidence type="ECO:0000259" key="10">
    <source>
        <dbReference type="PROSITE" id="PS50192"/>
    </source>
</evidence>
<dbReference type="EC" id="2.7.13.3" evidence="2"/>
<dbReference type="PANTHER" id="PTHR24421:SF10">
    <property type="entry name" value="NITRATE_NITRITE SENSOR PROTEIN NARQ"/>
    <property type="match status" value="1"/>
</dbReference>
<dbReference type="InterPro" id="IPR050482">
    <property type="entry name" value="Sensor_HK_TwoCompSys"/>
</dbReference>
<keyword evidence="7" id="KW-0067">ATP-binding</keyword>
<keyword evidence="9" id="KW-1133">Transmembrane helix</keyword>
<dbReference type="InterPro" id="IPR000727">
    <property type="entry name" value="T_SNARE_dom"/>
</dbReference>
<evidence type="ECO:0000256" key="6">
    <source>
        <dbReference type="ARBA" id="ARBA00022777"/>
    </source>
</evidence>
<keyword evidence="5" id="KW-0547">Nucleotide-binding</keyword>
<dbReference type="Pfam" id="PF07730">
    <property type="entry name" value="HisKA_3"/>
    <property type="match status" value="1"/>
</dbReference>
<comment type="catalytic activity">
    <reaction evidence="1">
        <text>ATP + protein L-histidine = ADP + protein N-phospho-L-histidine.</text>
        <dbReference type="EC" id="2.7.13.3"/>
    </reaction>
</comment>
<keyword evidence="8" id="KW-0902">Two-component regulatory system</keyword>
<keyword evidence="12" id="KW-1185">Reference proteome</keyword>
<dbReference type="PROSITE" id="PS50192">
    <property type="entry name" value="T_SNARE"/>
    <property type="match status" value="1"/>
</dbReference>
<feature type="transmembrane region" description="Helical" evidence="9">
    <location>
        <begin position="67"/>
        <end position="92"/>
    </location>
</feature>
<name>A0A329MHU8_9BACL</name>
<organism evidence="11 12">
    <name type="scientific">Paenibacillus contaminans</name>
    <dbReference type="NCBI Taxonomy" id="450362"/>
    <lineage>
        <taxon>Bacteria</taxon>
        <taxon>Bacillati</taxon>
        <taxon>Bacillota</taxon>
        <taxon>Bacilli</taxon>
        <taxon>Bacillales</taxon>
        <taxon>Paenibacillaceae</taxon>
        <taxon>Paenibacillus</taxon>
    </lineage>
</organism>
<evidence type="ECO:0000256" key="3">
    <source>
        <dbReference type="ARBA" id="ARBA00022553"/>
    </source>
</evidence>
<keyword evidence="9" id="KW-0812">Transmembrane</keyword>
<evidence type="ECO:0000313" key="12">
    <source>
        <dbReference type="Proteomes" id="UP000250369"/>
    </source>
</evidence>
<feature type="transmembrane region" description="Helical" evidence="9">
    <location>
        <begin position="34"/>
        <end position="55"/>
    </location>
</feature>
<evidence type="ECO:0000256" key="7">
    <source>
        <dbReference type="ARBA" id="ARBA00022840"/>
    </source>
</evidence>
<dbReference type="Gene3D" id="3.30.565.10">
    <property type="entry name" value="Histidine kinase-like ATPase, C-terminal domain"/>
    <property type="match status" value="1"/>
</dbReference>
<evidence type="ECO:0000256" key="5">
    <source>
        <dbReference type="ARBA" id="ARBA00022741"/>
    </source>
</evidence>
<feature type="domain" description="T-SNARE coiled-coil homology" evidence="10">
    <location>
        <begin position="137"/>
        <end position="177"/>
    </location>
</feature>
<evidence type="ECO:0000256" key="4">
    <source>
        <dbReference type="ARBA" id="ARBA00022679"/>
    </source>
</evidence>
<keyword evidence="4" id="KW-0808">Transferase</keyword>